<reference evidence="2" key="1">
    <citation type="submission" date="2021-02" db="EMBL/GenBank/DDBJ databases">
        <authorList>
            <person name="Nowell W R."/>
        </authorList>
    </citation>
    <scope>NUCLEOTIDE SEQUENCE</scope>
    <source>
        <strain evidence="2">Ploen Becks lab</strain>
    </source>
</reference>
<evidence type="ECO:0000313" key="2">
    <source>
        <dbReference type="EMBL" id="CAF0708647.1"/>
    </source>
</evidence>
<accession>A0A813M7J6</accession>
<feature type="region of interest" description="Disordered" evidence="1">
    <location>
        <begin position="614"/>
        <end position="654"/>
    </location>
</feature>
<gene>
    <name evidence="2" type="ORF">OXX778_LOCUS644</name>
</gene>
<feature type="compositionally biased region" description="Polar residues" evidence="1">
    <location>
        <begin position="637"/>
        <end position="654"/>
    </location>
</feature>
<feature type="compositionally biased region" description="Basic and acidic residues" evidence="1">
    <location>
        <begin position="746"/>
        <end position="761"/>
    </location>
</feature>
<name>A0A813M7J6_9BILA</name>
<keyword evidence="3" id="KW-1185">Reference proteome</keyword>
<dbReference type="EMBL" id="CAJNOC010000035">
    <property type="protein sequence ID" value="CAF0708647.1"/>
    <property type="molecule type" value="Genomic_DNA"/>
</dbReference>
<sequence length="1163" mass="138275">MSFKNSIRNCKKKSSAQLKNFTPTITYYELLELEKEKNESPSVKVTIKRNFPIAPDGYIPNSVVRKFFEIFDENVPEKKVWKLKWKPPELRKEKSQSILIEDQVDENFNFEITSEDEEDEIKSQINTGQNIEYEDPDKVIKELIKNLKNYDWFLKFNSEYTLDNLIRFLVNKLIERDVTNHSDISNLLLEIRSKLKLTRDQVNWIQYQLEEELDATDSEILADNIKLLPNFCTENFKIDNQLLNILASKNIPDDVKANAMESLCYITNLEENDIEFALRYLKRLNNPNYKKLDKFVLRKFINEIQKENQLEFERKNRVYNVEEETDCELFKQLQKEDWISQSIKDELKNLKDYLTYILKSLKTVKSVTFYEKLCNYLKLLFDEFKLVNSNWEIEIVNGLINNNIDTKVNDQLRCIDMENLEKYLATTKNKQIREDILSELLRSATLEKNRPHTLSKARSILEKIVSTSDLDALIDFYASKNFKINWSDALNYYKTRPDITLDEFREIKGSGVILRDIKSAIRSDNSSKKTINSKKKKEKTNKKIGESVEKTEKKKVKKVNKPVQPEIIQEKTEIDLKSNFKSPKKTLKSDNIESQFHLVKNNIEPKEELKTEFRLTKNESKKNNQNYANTDKDELTKNQNENKTNSTKRSVSNLLPNNSRTWDFYQKRNGDLNDLILNKNSTNDSFDKLTKNLDNIQQEVNVEDKIAPYSDFEDHEETDHEEYEYETIKIYSSSDTDNYRENSNFTDHDKNENTLDERKRTKNSREILEGITKRVIIADTQNMKKLSNQEFFRRYNTMEMDSDEKGHFIEPPDLKSNNDNFKFRRMIQNKKTTEYEYNQLLECLIIRGLDLHNHYEKLLPKSLSSKAESFIPIPFFKDFLVVHPYNSKTSSRQMTNLDLRGSHKLSNNPMKSNKESVASNINENLPNFNLKSISNLYPIRKINNRNLRRRYQIGNEYSKITDMELNHLFLINKLLISYDTQNFNQFYSTINRNFKCYFNRLHSRIPPRIVPLIWNDPVMQKLALIISSSKKFKHKIDNVDLERKEPQLHKILYDEPKLDTENQREISYQRRRFYQIRKQVNPLPKQESKKTIFNSWPVFKSEDTPKNKVLKRRLYQQLLTMKHDYMKLQWKYMVNRNSEPKNTKTFLPPLSFKAHLFYPSNSN</sequence>
<feature type="compositionally biased region" description="Basic residues" evidence="1">
    <location>
        <begin position="531"/>
        <end position="540"/>
    </location>
</feature>
<dbReference type="SUPFAM" id="SSF48371">
    <property type="entry name" value="ARM repeat"/>
    <property type="match status" value="1"/>
</dbReference>
<evidence type="ECO:0000313" key="3">
    <source>
        <dbReference type="Proteomes" id="UP000663879"/>
    </source>
</evidence>
<dbReference type="Proteomes" id="UP000663879">
    <property type="component" value="Unassembled WGS sequence"/>
</dbReference>
<feature type="region of interest" description="Disordered" evidence="1">
    <location>
        <begin position="742"/>
        <end position="761"/>
    </location>
</feature>
<protein>
    <submittedName>
        <fullName evidence="2">Uncharacterized protein</fullName>
    </submittedName>
</protein>
<dbReference type="InterPro" id="IPR016024">
    <property type="entry name" value="ARM-type_fold"/>
</dbReference>
<dbReference type="OrthoDB" id="10058123at2759"/>
<comment type="caution">
    <text evidence="2">The sequence shown here is derived from an EMBL/GenBank/DDBJ whole genome shotgun (WGS) entry which is preliminary data.</text>
</comment>
<feature type="region of interest" description="Disordered" evidence="1">
    <location>
        <begin position="524"/>
        <end position="546"/>
    </location>
</feature>
<organism evidence="2 3">
    <name type="scientific">Brachionus calyciflorus</name>
    <dbReference type="NCBI Taxonomy" id="104777"/>
    <lineage>
        <taxon>Eukaryota</taxon>
        <taxon>Metazoa</taxon>
        <taxon>Spiralia</taxon>
        <taxon>Gnathifera</taxon>
        <taxon>Rotifera</taxon>
        <taxon>Eurotatoria</taxon>
        <taxon>Monogononta</taxon>
        <taxon>Pseudotrocha</taxon>
        <taxon>Ploima</taxon>
        <taxon>Brachionidae</taxon>
        <taxon>Brachionus</taxon>
    </lineage>
</organism>
<evidence type="ECO:0000256" key="1">
    <source>
        <dbReference type="SAM" id="MobiDB-lite"/>
    </source>
</evidence>
<dbReference type="AlphaFoldDB" id="A0A813M7J6"/>
<proteinExistence type="predicted"/>